<keyword evidence="1" id="KW-0472">Membrane</keyword>
<keyword evidence="3" id="KW-1185">Reference proteome</keyword>
<feature type="transmembrane region" description="Helical" evidence="1">
    <location>
        <begin position="48"/>
        <end position="67"/>
    </location>
</feature>
<keyword evidence="1" id="KW-0812">Transmembrane</keyword>
<dbReference type="AlphaFoldDB" id="A0A812RFJ7"/>
<feature type="non-terminal residue" evidence="2">
    <location>
        <position position="136"/>
    </location>
</feature>
<sequence>MEFDSFATPAAISSRAIQHQSQPYGATIISSVWQRNRALVAFVFRFRIFLYVPAAAAWLAVVSGVTLDFRTPEEAKLEEQEAQRVERFFDVDHLPEDDYLREWSCKEQALTGILEKLMRSRTVQDALMPAPDRLET</sequence>
<reference evidence="2" key="1">
    <citation type="submission" date="2021-02" db="EMBL/GenBank/DDBJ databases">
        <authorList>
            <person name="Dougan E. K."/>
            <person name="Rhodes N."/>
            <person name="Thang M."/>
            <person name="Chan C."/>
        </authorList>
    </citation>
    <scope>NUCLEOTIDE SEQUENCE</scope>
</reference>
<keyword evidence="1" id="KW-1133">Transmembrane helix</keyword>
<dbReference type="Proteomes" id="UP000604046">
    <property type="component" value="Unassembled WGS sequence"/>
</dbReference>
<evidence type="ECO:0000313" key="3">
    <source>
        <dbReference type="Proteomes" id="UP000604046"/>
    </source>
</evidence>
<evidence type="ECO:0008006" key="4">
    <source>
        <dbReference type="Google" id="ProtNLM"/>
    </source>
</evidence>
<gene>
    <name evidence="2" type="ORF">SNAT2548_LOCUS23743</name>
</gene>
<evidence type="ECO:0000256" key="1">
    <source>
        <dbReference type="SAM" id="Phobius"/>
    </source>
</evidence>
<dbReference type="OrthoDB" id="10549952at2759"/>
<comment type="caution">
    <text evidence="2">The sequence shown here is derived from an EMBL/GenBank/DDBJ whole genome shotgun (WGS) entry which is preliminary data.</text>
</comment>
<evidence type="ECO:0000313" key="2">
    <source>
        <dbReference type="EMBL" id="CAE7436883.1"/>
    </source>
</evidence>
<name>A0A812RFJ7_9DINO</name>
<organism evidence="2 3">
    <name type="scientific">Symbiodinium natans</name>
    <dbReference type="NCBI Taxonomy" id="878477"/>
    <lineage>
        <taxon>Eukaryota</taxon>
        <taxon>Sar</taxon>
        <taxon>Alveolata</taxon>
        <taxon>Dinophyceae</taxon>
        <taxon>Suessiales</taxon>
        <taxon>Symbiodiniaceae</taxon>
        <taxon>Symbiodinium</taxon>
    </lineage>
</organism>
<accession>A0A812RFJ7</accession>
<protein>
    <recommendedName>
        <fullName evidence="4">Transmembrane protein</fullName>
    </recommendedName>
</protein>
<proteinExistence type="predicted"/>
<dbReference type="EMBL" id="CAJNDS010002332">
    <property type="protein sequence ID" value="CAE7436883.1"/>
    <property type="molecule type" value="Genomic_DNA"/>
</dbReference>